<dbReference type="OrthoDB" id="2717873at2"/>
<dbReference type="AlphaFoldDB" id="A0A3E0H2J3"/>
<keyword evidence="1" id="KW-1133">Transmembrane helix</keyword>
<feature type="transmembrane region" description="Helical" evidence="1">
    <location>
        <begin position="37"/>
        <end position="59"/>
    </location>
</feature>
<proteinExistence type="predicted"/>
<evidence type="ECO:0000313" key="3">
    <source>
        <dbReference type="Proteomes" id="UP000256269"/>
    </source>
</evidence>
<protein>
    <submittedName>
        <fullName evidence="2">D-alanyl-D-alanine dipeptidase</fullName>
    </submittedName>
</protein>
<organism evidence="2 3">
    <name type="scientific">Kutzneria buriramensis</name>
    <dbReference type="NCBI Taxonomy" id="1045776"/>
    <lineage>
        <taxon>Bacteria</taxon>
        <taxon>Bacillati</taxon>
        <taxon>Actinomycetota</taxon>
        <taxon>Actinomycetes</taxon>
        <taxon>Pseudonocardiales</taxon>
        <taxon>Pseudonocardiaceae</taxon>
        <taxon>Kutzneria</taxon>
    </lineage>
</organism>
<dbReference type="EMBL" id="QUNO01000015">
    <property type="protein sequence ID" value="REH37264.1"/>
    <property type="molecule type" value="Genomic_DNA"/>
</dbReference>
<reference evidence="2 3" key="1">
    <citation type="submission" date="2018-08" db="EMBL/GenBank/DDBJ databases">
        <title>Genomic Encyclopedia of Archaeal and Bacterial Type Strains, Phase II (KMG-II): from individual species to whole genera.</title>
        <authorList>
            <person name="Goeker M."/>
        </authorList>
    </citation>
    <scope>NUCLEOTIDE SEQUENCE [LARGE SCALE GENOMIC DNA]</scope>
    <source>
        <strain evidence="2 3">DSM 45791</strain>
    </source>
</reference>
<keyword evidence="1" id="KW-0812">Transmembrane</keyword>
<sequence>MWGRWAPWATAVWGVSYACVQVGWLSTGARLPLGPHYVFPVWVQVVLAVAAIVAALGALRGHLPSLLVTTVVFGIGTFGSPMEFVALASGSGDSVGGIALATMAFDVVGLAPLLATLV</sequence>
<comment type="caution">
    <text evidence="2">The sequence shown here is derived from an EMBL/GenBank/DDBJ whole genome shotgun (WGS) entry which is preliminary data.</text>
</comment>
<keyword evidence="1" id="KW-0472">Membrane</keyword>
<feature type="transmembrane region" description="Helical" evidence="1">
    <location>
        <begin position="95"/>
        <end position="115"/>
    </location>
</feature>
<dbReference type="Proteomes" id="UP000256269">
    <property type="component" value="Unassembled WGS sequence"/>
</dbReference>
<dbReference type="RefSeq" id="WP_116179394.1">
    <property type="nucleotide sequence ID" value="NZ_CP144375.1"/>
</dbReference>
<gene>
    <name evidence="2" type="ORF">BCF44_115268</name>
</gene>
<feature type="transmembrane region" description="Helical" evidence="1">
    <location>
        <begin position="65"/>
        <end position="88"/>
    </location>
</feature>
<keyword evidence="3" id="KW-1185">Reference proteome</keyword>
<evidence type="ECO:0000313" key="2">
    <source>
        <dbReference type="EMBL" id="REH37264.1"/>
    </source>
</evidence>
<evidence type="ECO:0000256" key="1">
    <source>
        <dbReference type="SAM" id="Phobius"/>
    </source>
</evidence>
<name>A0A3E0H2J3_9PSEU</name>
<dbReference type="PROSITE" id="PS51257">
    <property type="entry name" value="PROKAR_LIPOPROTEIN"/>
    <property type="match status" value="1"/>
</dbReference>
<feature type="transmembrane region" description="Helical" evidence="1">
    <location>
        <begin position="6"/>
        <end position="25"/>
    </location>
</feature>
<accession>A0A3E0H2J3</accession>